<keyword evidence="1" id="KW-1133">Transmembrane helix</keyword>
<evidence type="ECO:0000313" key="3">
    <source>
        <dbReference type="Proteomes" id="UP000248776"/>
    </source>
</evidence>
<feature type="transmembrane region" description="Helical" evidence="1">
    <location>
        <begin position="89"/>
        <end position="108"/>
    </location>
</feature>
<name>A0AA45CQF5_STRSL</name>
<comment type="caution">
    <text evidence="2">The sequence shown here is derived from an EMBL/GenBank/DDBJ whole genome shotgun (WGS) entry which is preliminary data.</text>
</comment>
<dbReference type="AlphaFoldDB" id="A0AA45CQF5"/>
<feature type="transmembrane region" description="Helical" evidence="1">
    <location>
        <begin position="20"/>
        <end position="42"/>
    </location>
</feature>
<dbReference type="EMBL" id="NSIW01000025">
    <property type="protein sequence ID" value="PZD55311.1"/>
    <property type="molecule type" value="Genomic_DNA"/>
</dbReference>
<reference evidence="2 3" key="1">
    <citation type="submission" date="2017-08" db="EMBL/GenBank/DDBJ databases">
        <title>Streptococcus salivarius strain HS0302 Genome.</title>
        <authorList>
            <person name="Smith J."/>
            <person name="Deng P."/>
            <person name="Geng M."/>
        </authorList>
    </citation>
    <scope>NUCLEOTIDE SEQUENCE [LARGE SCALE GENOMIC DNA]</scope>
    <source>
        <strain evidence="2 3">HS0302</strain>
    </source>
</reference>
<organism evidence="2 3">
    <name type="scientific">Streptococcus salivarius</name>
    <dbReference type="NCBI Taxonomy" id="1304"/>
    <lineage>
        <taxon>Bacteria</taxon>
        <taxon>Bacillati</taxon>
        <taxon>Bacillota</taxon>
        <taxon>Bacilli</taxon>
        <taxon>Lactobacillales</taxon>
        <taxon>Streptococcaceae</taxon>
        <taxon>Streptococcus</taxon>
    </lineage>
</organism>
<evidence type="ECO:0000256" key="1">
    <source>
        <dbReference type="SAM" id="Phobius"/>
    </source>
</evidence>
<feature type="non-terminal residue" evidence="2">
    <location>
        <position position="112"/>
    </location>
</feature>
<keyword evidence="1" id="KW-0472">Membrane</keyword>
<sequence length="112" mass="13217">MMLSAIGREFSRQLSEYKQFKVNLLFANLGIFFLVTGFLTYFDSQQDTFELFILLFTWYFSSHSITHPTYFIEDEIADRTIINVIQSRWSIFGMLFIKIIVQILLDLVKAIP</sequence>
<protein>
    <submittedName>
        <fullName evidence="2">ABC transporter</fullName>
    </submittedName>
</protein>
<keyword evidence="1" id="KW-0812">Transmembrane</keyword>
<gene>
    <name evidence="2" type="ORF">CKU37_11460</name>
</gene>
<dbReference type="Proteomes" id="UP000248776">
    <property type="component" value="Unassembled WGS sequence"/>
</dbReference>
<evidence type="ECO:0000313" key="2">
    <source>
        <dbReference type="EMBL" id="PZD55311.1"/>
    </source>
</evidence>
<accession>A0AA45CQF5</accession>
<proteinExistence type="predicted"/>